<evidence type="ECO:0000256" key="1">
    <source>
        <dbReference type="SAM" id="SignalP"/>
    </source>
</evidence>
<dbReference type="RefSeq" id="WP_064624033.1">
    <property type="nucleotide sequence ID" value="NZ_CP022101.1"/>
</dbReference>
<protein>
    <submittedName>
        <fullName evidence="2">Uncharacterized protein</fullName>
    </submittedName>
</protein>
<evidence type="ECO:0000313" key="3">
    <source>
        <dbReference type="Proteomes" id="UP000078309"/>
    </source>
</evidence>
<feature type="chain" id="PRO_5044752873" evidence="1">
    <location>
        <begin position="22"/>
        <end position="96"/>
    </location>
</feature>
<reference evidence="2 3" key="1">
    <citation type="journal article" date="2017" name="J. Fish Dis.">
        <title>Comparative assessment of Vibrio virulence in marine fish larvae.</title>
        <authorList>
            <person name="Ronneseth A."/>
            <person name="Castillo D."/>
            <person name="D'Alvise P."/>
            <person name="Tonnesen O."/>
            <person name="Haugland G."/>
            <person name="Grotkjaer T."/>
            <person name="Engell-Sorensen K."/>
            <person name="Norremark L."/>
            <person name="Bergh O."/>
            <person name="Wergeland H.I."/>
            <person name="Gram L."/>
        </authorList>
    </citation>
    <scope>NUCLEOTIDE SEQUENCE [LARGE SCALE GENOMIC DNA]</scope>
    <source>
        <strain evidence="2 3">90-11-286</strain>
    </source>
</reference>
<name>A0ABD4QV02_VIBAN</name>
<organism evidence="2 3">
    <name type="scientific">Vibrio anguillarum</name>
    <name type="common">Listonella anguillarum</name>
    <dbReference type="NCBI Taxonomy" id="55601"/>
    <lineage>
        <taxon>Bacteria</taxon>
        <taxon>Pseudomonadati</taxon>
        <taxon>Pseudomonadota</taxon>
        <taxon>Gammaproteobacteria</taxon>
        <taxon>Vibrionales</taxon>
        <taxon>Vibrionaceae</taxon>
        <taxon>Vibrio</taxon>
    </lineage>
</organism>
<gene>
    <name evidence="2" type="ORF">PL14_09650</name>
</gene>
<dbReference type="EMBL" id="JAHGUI010000035">
    <property type="protein sequence ID" value="MBT2918951.1"/>
    <property type="molecule type" value="Genomic_DNA"/>
</dbReference>
<dbReference type="Proteomes" id="UP000078309">
    <property type="component" value="Unassembled WGS sequence"/>
</dbReference>
<evidence type="ECO:0000313" key="2">
    <source>
        <dbReference type="EMBL" id="MBT2918951.1"/>
    </source>
</evidence>
<comment type="caution">
    <text evidence="2">The sequence shown here is derived from an EMBL/GenBank/DDBJ whole genome shotgun (WGS) entry which is preliminary data.</text>
</comment>
<dbReference type="AlphaFoldDB" id="A0ABD4QV02"/>
<keyword evidence="1" id="KW-0732">Signal</keyword>
<proteinExistence type="predicted"/>
<accession>A0ABD4QV02</accession>
<sequence length="96" mass="10828">MLFRVCVVALFYALVCGFVRAEANYLYPHTCDSIVCRKTPEPSYSLNESAPLVISDEPAELPDKLALAIYVTALLMLDERNVEVKDWKSEIENSVE</sequence>
<feature type="signal peptide" evidence="1">
    <location>
        <begin position="1"/>
        <end position="21"/>
    </location>
</feature>